<dbReference type="InterPro" id="IPR022742">
    <property type="entry name" value="Hydrolase_4"/>
</dbReference>
<sequence>MNQHDEQANPGAVPRRGGTGGDAVNARGGRANHAAEMPGDFVAGPGAGHERVEPVARTREEPEMIERVLLDGSVTPMQIHRPKGKPRAIVVFFPGFGMGARYYWPMAQELRDRGFAVLVSELHGQGGQTARATRGHQWGYHEIASVDYPAAVAAARKEFQEPGERLPLYLMCHSMGGQIGSLYLARPEADVDGMITIGSGTPHYIRFTGREYTRLCWGGPVMWTVSTILGYWPAGPWDLARYGRQSGRHVREWAMFARNGRLRPTQADIDYSREMLKVTTPVLMLTCDGDRDCTPDSAMDLASRLPAAARFEFIDRRLGHNRWAREPEAVADRFELWLEELAVGGTRPPR</sequence>
<dbReference type="PANTHER" id="PTHR43798:SF5">
    <property type="entry name" value="MONOACYLGLYCEROL LIPASE ABHD6"/>
    <property type="match status" value="1"/>
</dbReference>
<feature type="domain" description="Serine aminopeptidase S33" evidence="2">
    <location>
        <begin position="85"/>
        <end position="199"/>
    </location>
</feature>
<protein>
    <submittedName>
        <fullName evidence="3">Alpha/beta fold hydrolase</fullName>
    </submittedName>
</protein>
<evidence type="ECO:0000256" key="1">
    <source>
        <dbReference type="SAM" id="MobiDB-lite"/>
    </source>
</evidence>
<dbReference type="Gene3D" id="3.40.50.1820">
    <property type="entry name" value="alpha/beta hydrolase"/>
    <property type="match status" value="1"/>
</dbReference>
<organism evidence="3 4">
    <name type="scientific">Corynebacterium hansenii</name>
    <dbReference type="NCBI Taxonomy" id="394964"/>
    <lineage>
        <taxon>Bacteria</taxon>
        <taxon>Bacillati</taxon>
        <taxon>Actinomycetota</taxon>
        <taxon>Actinomycetes</taxon>
        <taxon>Mycobacteriales</taxon>
        <taxon>Corynebacteriaceae</taxon>
        <taxon>Corynebacterium</taxon>
    </lineage>
</organism>
<evidence type="ECO:0000313" key="3">
    <source>
        <dbReference type="EMBL" id="MFC3849511.1"/>
    </source>
</evidence>
<dbReference type="PANTHER" id="PTHR43798">
    <property type="entry name" value="MONOACYLGLYCEROL LIPASE"/>
    <property type="match status" value="1"/>
</dbReference>
<proteinExistence type="predicted"/>
<dbReference type="InterPro" id="IPR029058">
    <property type="entry name" value="AB_hydrolase_fold"/>
</dbReference>
<dbReference type="InterPro" id="IPR050266">
    <property type="entry name" value="AB_hydrolase_sf"/>
</dbReference>
<feature type="region of interest" description="Disordered" evidence="1">
    <location>
        <begin position="1"/>
        <end position="28"/>
    </location>
</feature>
<dbReference type="Proteomes" id="UP001595751">
    <property type="component" value="Unassembled WGS sequence"/>
</dbReference>
<accession>A0ABV7ZQ38</accession>
<dbReference type="EMBL" id="JBHRZN010000001">
    <property type="protein sequence ID" value="MFC3849511.1"/>
    <property type="molecule type" value="Genomic_DNA"/>
</dbReference>
<dbReference type="SUPFAM" id="SSF53474">
    <property type="entry name" value="alpha/beta-Hydrolases"/>
    <property type="match status" value="1"/>
</dbReference>
<comment type="caution">
    <text evidence="3">The sequence shown here is derived from an EMBL/GenBank/DDBJ whole genome shotgun (WGS) entry which is preliminary data.</text>
</comment>
<reference evidence="4" key="1">
    <citation type="journal article" date="2019" name="Int. J. Syst. Evol. Microbiol.">
        <title>The Global Catalogue of Microorganisms (GCM) 10K type strain sequencing project: providing services to taxonomists for standard genome sequencing and annotation.</title>
        <authorList>
            <consortium name="The Broad Institute Genomics Platform"/>
            <consortium name="The Broad Institute Genome Sequencing Center for Infectious Disease"/>
            <person name="Wu L."/>
            <person name="Ma J."/>
        </authorList>
    </citation>
    <scope>NUCLEOTIDE SEQUENCE [LARGE SCALE GENOMIC DNA]</scope>
    <source>
        <strain evidence="4">CCUG 53252</strain>
    </source>
</reference>
<keyword evidence="4" id="KW-1185">Reference proteome</keyword>
<dbReference type="RefSeq" id="WP_290290627.1">
    <property type="nucleotide sequence ID" value="NZ_CP047211.1"/>
</dbReference>
<evidence type="ECO:0000313" key="4">
    <source>
        <dbReference type="Proteomes" id="UP001595751"/>
    </source>
</evidence>
<gene>
    <name evidence="3" type="ORF">ACFORJ_04965</name>
</gene>
<name>A0ABV7ZQ38_9CORY</name>
<evidence type="ECO:0000259" key="2">
    <source>
        <dbReference type="Pfam" id="PF12146"/>
    </source>
</evidence>
<dbReference type="Pfam" id="PF12146">
    <property type="entry name" value="Hydrolase_4"/>
    <property type="match status" value="1"/>
</dbReference>
<dbReference type="GO" id="GO:0016787">
    <property type="term" value="F:hydrolase activity"/>
    <property type="evidence" value="ECO:0007669"/>
    <property type="project" value="UniProtKB-KW"/>
</dbReference>
<keyword evidence="3" id="KW-0378">Hydrolase</keyword>